<evidence type="ECO:0000313" key="2">
    <source>
        <dbReference type="Proteomes" id="UP000053660"/>
    </source>
</evidence>
<gene>
    <name evidence="1" type="ORF">OESDEN_06961</name>
</gene>
<dbReference type="Proteomes" id="UP000053660">
    <property type="component" value="Unassembled WGS sequence"/>
</dbReference>
<evidence type="ECO:0000313" key="1">
    <source>
        <dbReference type="EMBL" id="KHJ93135.1"/>
    </source>
</evidence>
<protein>
    <submittedName>
        <fullName evidence="1">Uncharacterized protein</fullName>
    </submittedName>
</protein>
<dbReference type="EMBL" id="KN550932">
    <property type="protein sequence ID" value="KHJ93135.1"/>
    <property type="molecule type" value="Genomic_DNA"/>
</dbReference>
<accession>A0A0B1TCT9</accession>
<reference evidence="1 2" key="1">
    <citation type="submission" date="2014-03" db="EMBL/GenBank/DDBJ databases">
        <title>Draft genome of the hookworm Oesophagostomum dentatum.</title>
        <authorList>
            <person name="Mitreva M."/>
        </authorList>
    </citation>
    <scope>NUCLEOTIDE SEQUENCE [LARGE SCALE GENOMIC DNA]</scope>
    <source>
        <strain evidence="1 2">OD-Hann</strain>
    </source>
</reference>
<keyword evidence="2" id="KW-1185">Reference proteome</keyword>
<sequence length="103" mass="11352">MHRRGGSASVVSANTPSSIFATTTQYPLPSAIPSTQWSLPNQNLIQNPYPPRQVGQQVGPQMGTWTFGQFPTVKARKPISEDAQRISNSISKWLEKQQVGRSD</sequence>
<name>A0A0B1TCT9_OESDE</name>
<proteinExistence type="predicted"/>
<organism evidence="1 2">
    <name type="scientific">Oesophagostomum dentatum</name>
    <name type="common">Nodular worm</name>
    <dbReference type="NCBI Taxonomy" id="61180"/>
    <lineage>
        <taxon>Eukaryota</taxon>
        <taxon>Metazoa</taxon>
        <taxon>Ecdysozoa</taxon>
        <taxon>Nematoda</taxon>
        <taxon>Chromadorea</taxon>
        <taxon>Rhabditida</taxon>
        <taxon>Rhabditina</taxon>
        <taxon>Rhabditomorpha</taxon>
        <taxon>Strongyloidea</taxon>
        <taxon>Strongylidae</taxon>
        <taxon>Oesophagostomum</taxon>
    </lineage>
</organism>
<dbReference type="AlphaFoldDB" id="A0A0B1TCT9"/>